<dbReference type="PROSITE" id="PS50184">
    <property type="entry name" value="VWFC_2"/>
    <property type="match status" value="2"/>
</dbReference>
<feature type="disulfide bond" evidence="7">
    <location>
        <begin position="281"/>
        <end position="291"/>
    </location>
</feature>
<evidence type="ECO:0000256" key="7">
    <source>
        <dbReference type="PROSITE-ProRule" id="PRU00076"/>
    </source>
</evidence>
<feature type="region of interest" description="Disordered" evidence="8">
    <location>
        <begin position="2377"/>
        <end position="2416"/>
    </location>
</feature>
<dbReference type="InterPro" id="IPR000421">
    <property type="entry name" value="FA58C"/>
</dbReference>
<evidence type="ECO:0000256" key="5">
    <source>
        <dbReference type="ARBA" id="ARBA00023180"/>
    </source>
</evidence>
<evidence type="ECO:0000256" key="6">
    <source>
        <dbReference type="PROSITE-ProRule" id="PRU00039"/>
    </source>
</evidence>
<feature type="compositionally biased region" description="Basic and acidic residues" evidence="8">
    <location>
        <begin position="2398"/>
        <end position="2410"/>
    </location>
</feature>
<dbReference type="InterPro" id="IPR002172">
    <property type="entry name" value="LDrepeatLR_classA_rpt"/>
</dbReference>
<dbReference type="KEGG" id="phu:Phum_PHUM474690"/>
<dbReference type="InterPro" id="IPR008979">
    <property type="entry name" value="Galactose-bd-like_sf"/>
</dbReference>
<dbReference type="SMART" id="SM00215">
    <property type="entry name" value="VWC_out"/>
    <property type="match status" value="2"/>
</dbReference>
<evidence type="ECO:0000313" key="14">
    <source>
        <dbReference type="EMBL" id="EEB17616.1"/>
    </source>
</evidence>
<dbReference type="SMART" id="SM00216">
    <property type="entry name" value="VWD"/>
    <property type="match status" value="5"/>
</dbReference>
<dbReference type="Pfam" id="PF01826">
    <property type="entry name" value="TIL"/>
    <property type="match status" value="3"/>
</dbReference>
<dbReference type="eggNOG" id="KOG1216">
    <property type="taxonomic scope" value="Eukaryota"/>
</dbReference>
<dbReference type="OMA" id="TNQQVSC"/>
<dbReference type="SUPFAM" id="SSF49785">
    <property type="entry name" value="Galactose-binding domain-like"/>
    <property type="match status" value="2"/>
</dbReference>
<reference evidence="15" key="3">
    <citation type="submission" date="2020-05" db="UniProtKB">
        <authorList>
            <consortium name="EnsemblMetazoa"/>
        </authorList>
    </citation>
    <scope>IDENTIFICATION</scope>
    <source>
        <strain evidence="15">USDA</strain>
    </source>
</reference>
<dbReference type="PANTHER" id="PTHR11339:SF386">
    <property type="entry name" value="HEMOLECTIN, ISOFORM A"/>
    <property type="match status" value="1"/>
</dbReference>
<organism>
    <name type="scientific">Pediculus humanus subsp. corporis</name>
    <name type="common">Body louse</name>
    <dbReference type="NCBI Taxonomy" id="121224"/>
    <lineage>
        <taxon>Eukaryota</taxon>
        <taxon>Metazoa</taxon>
        <taxon>Ecdysozoa</taxon>
        <taxon>Arthropoda</taxon>
        <taxon>Hexapoda</taxon>
        <taxon>Insecta</taxon>
        <taxon>Pterygota</taxon>
        <taxon>Neoptera</taxon>
        <taxon>Paraneoptera</taxon>
        <taxon>Psocodea</taxon>
        <taxon>Troctomorpha</taxon>
        <taxon>Phthiraptera</taxon>
        <taxon>Anoplura</taxon>
        <taxon>Pediculidae</taxon>
        <taxon>Pediculus</taxon>
    </lineage>
</organism>
<dbReference type="Gene3D" id="6.20.200.20">
    <property type="match status" value="1"/>
</dbReference>
<feature type="domain" description="F5/8 type C" evidence="10">
    <location>
        <begin position="2016"/>
        <end position="2159"/>
    </location>
</feature>
<dbReference type="PROSITE" id="PS50022">
    <property type="entry name" value="FA58C_3"/>
    <property type="match status" value="2"/>
</dbReference>
<dbReference type="InterPro" id="IPR050780">
    <property type="entry name" value="Mucin_vWF_Thrombospondin_sf"/>
</dbReference>
<dbReference type="VEuPathDB" id="VectorBase:PHUM474690"/>
<dbReference type="InterPro" id="IPR000742">
    <property type="entry name" value="EGF"/>
</dbReference>
<evidence type="ECO:0000256" key="2">
    <source>
        <dbReference type="ARBA" id="ARBA00009456"/>
    </source>
</evidence>
<dbReference type="PROSITE" id="PS00022">
    <property type="entry name" value="EGF_1"/>
    <property type="match status" value="2"/>
</dbReference>
<dbReference type="SUPFAM" id="SSF57567">
    <property type="entry name" value="Serine protease inhibitors"/>
    <property type="match status" value="5"/>
</dbReference>
<dbReference type="SMART" id="SM00231">
    <property type="entry name" value="FA58C"/>
    <property type="match status" value="2"/>
</dbReference>
<gene>
    <name evidence="15" type="primary">8239146</name>
    <name evidence="14" type="ORF">Phum_PHUM474690</name>
</gene>
<dbReference type="OrthoDB" id="6262482at2759"/>
<comment type="similarity">
    <text evidence="2">Belongs to the thrombospondin family.</text>
</comment>
<reference evidence="14" key="2">
    <citation type="submission" date="2007-04" db="EMBL/GenBank/DDBJ databases">
        <title>The genome of the human body louse.</title>
        <authorList>
            <consortium name="The Human Body Louse Genome Consortium"/>
            <person name="Kirkness E."/>
            <person name="Walenz B."/>
            <person name="Hass B."/>
            <person name="Bruggner R."/>
            <person name="Strausberg R."/>
        </authorList>
    </citation>
    <scope>NUCLEOTIDE SEQUENCE</scope>
    <source>
        <strain evidence="14">USDA</strain>
    </source>
</reference>
<feature type="domain" description="VWFD" evidence="13">
    <location>
        <begin position="1447"/>
        <end position="1618"/>
    </location>
</feature>
<dbReference type="CDD" id="cd19941">
    <property type="entry name" value="TIL"/>
    <property type="match status" value="6"/>
</dbReference>
<dbReference type="GO" id="GO:0031012">
    <property type="term" value="C:extracellular matrix"/>
    <property type="evidence" value="ECO:0007669"/>
    <property type="project" value="TreeGrafter"/>
</dbReference>
<feature type="disulfide bond" evidence="6">
    <location>
        <begin position="3972"/>
        <end position="4024"/>
    </location>
</feature>
<feature type="domain" description="VWFC" evidence="12">
    <location>
        <begin position="3791"/>
        <end position="3858"/>
    </location>
</feature>
<dbReference type="SUPFAM" id="SSF57603">
    <property type="entry name" value="FnI-like domain"/>
    <property type="match status" value="2"/>
</dbReference>
<dbReference type="RefSeq" id="XP_002430354.1">
    <property type="nucleotide sequence ID" value="XM_002430309.1"/>
</dbReference>
<dbReference type="PROSITE" id="PS01208">
    <property type="entry name" value="VWFC_1"/>
    <property type="match status" value="1"/>
</dbReference>
<feature type="compositionally biased region" description="Basic and acidic residues" evidence="8">
    <location>
        <begin position="2377"/>
        <end position="2391"/>
    </location>
</feature>
<feature type="disulfide bond" evidence="6">
    <location>
        <begin position="3968"/>
        <end position="4022"/>
    </location>
</feature>
<dbReference type="Pfam" id="PF08742">
    <property type="entry name" value="C8"/>
    <property type="match status" value="5"/>
</dbReference>
<feature type="domain" description="VWFD" evidence="13">
    <location>
        <begin position="526"/>
        <end position="781"/>
    </location>
</feature>
<feature type="disulfide bond" evidence="7">
    <location>
        <begin position="395"/>
        <end position="404"/>
    </location>
</feature>
<dbReference type="STRING" id="121224.E0VW60"/>
<dbReference type="SMART" id="SM00214">
    <property type="entry name" value="VWC"/>
    <property type="match status" value="6"/>
</dbReference>
<evidence type="ECO:0000256" key="3">
    <source>
        <dbReference type="ARBA" id="ARBA00022737"/>
    </source>
</evidence>
<evidence type="ECO:0000313" key="16">
    <source>
        <dbReference type="Proteomes" id="UP000009046"/>
    </source>
</evidence>
<dbReference type="CDD" id="cd00057">
    <property type="entry name" value="FA58C"/>
    <property type="match status" value="2"/>
</dbReference>
<dbReference type="Proteomes" id="UP000009046">
    <property type="component" value="Unassembled WGS sequence"/>
</dbReference>
<feature type="compositionally biased region" description="Basic and acidic residues" evidence="8">
    <location>
        <begin position="2331"/>
        <end position="2343"/>
    </location>
</feature>
<keyword evidence="16" id="KW-1185">Reference proteome</keyword>
<accession>E0VW60</accession>
<dbReference type="Gene3D" id="2.60.120.260">
    <property type="entry name" value="Galactose-binding domain-like"/>
    <property type="match status" value="2"/>
</dbReference>
<feature type="domain" description="VWFD" evidence="13">
    <location>
        <begin position="3247"/>
        <end position="3437"/>
    </location>
</feature>
<name>E0VW60_PEDHC</name>
<evidence type="ECO:0000259" key="9">
    <source>
        <dbReference type="PROSITE" id="PS01225"/>
    </source>
</evidence>
<dbReference type="InterPro" id="IPR002919">
    <property type="entry name" value="TIL_dom"/>
</dbReference>
<feature type="disulfide bond" evidence="7">
    <location>
        <begin position="377"/>
        <end position="387"/>
    </location>
</feature>
<keyword evidence="4 7" id="KW-1015">Disulfide bond</keyword>
<dbReference type="InterPro" id="IPR001846">
    <property type="entry name" value="VWF_type-D"/>
</dbReference>
<evidence type="ECO:0000256" key="8">
    <source>
        <dbReference type="SAM" id="MobiDB-lite"/>
    </source>
</evidence>
<dbReference type="GO" id="GO:0007399">
    <property type="term" value="P:nervous system development"/>
    <property type="evidence" value="ECO:0007669"/>
    <property type="project" value="UniProtKB-ARBA"/>
</dbReference>
<dbReference type="EMBL" id="AAZO01005756">
    <property type="status" value="NOT_ANNOTATED_CDS"/>
    <property type="molecule type" value="Genomic_DNA"/>
</dbReference>
<keyword evidence="3" id="KW-0677">Repeat</keyword>
<dbReference type="HOGENOM" id="CLU_000204_0_0_1"/>
<evidence type="ECO:0000259" key="11">
    <source>
        <dbReference type="PROSITE" id="PS50026"/>
    </source>
</evidence>
<feature type="domain" description="EGF-like" evidence="11">
    <location>
        <begin position="278"/>
        <end position="309"/>
    </location>
</feature>
<feature type="domain" description="VWFC" evidence="12">
    <location>
        <begin position="3574"/>
        <end position="3627"/>
    </location>
</feature>
<dbReference type="GeneID" id="8239146"/>
<dbReference type="SMART" id="SM00192">
    <property type="entry name" value="LDLa"/>
    <property type="match status" value="1"/>
</dbReference>
<feature type="disulfide bond" evidence="7">
    <location>
        <begin position="299"/>
        <end position="308"/>
    </location>
</feature>
<evidence type="ECO:0000256" key="1">
    <source>
        <dbReference type="ARBA" id="ARBA00004239"/>
    </source>
</evidence>
<feature type="domain" description="EGF-like" evidence="11">
    <location>
        <begin position="374"/>
        <end position="405"/>
    </location>
</feature>
<evidence type="ECO:0000259" key="12">
    <source>
        <dbReference type="PROSITE" id="PS50184"/>
    </source>
</evidence>
<keyword evidence="7" id="KW-0245">EGF-like domain</keyword>
<dbReference type="SMART" id="SM00181">
    <property type="entry name" value="EGF"/>
    <property type="match status" value="3"/>
</dbReference>
<dbReference type="InterPro" id="IPR001007">
    <property type="entry name" value="VWF_dom"/>
</dbReference>
<evidence type="ECO:0000259" key="10">
    <source>
        <dbReference type="PROSITE" id="PS50022"/>
    </source>
</evidence>
<dbReference type="PROSITE" id="PS50026">
    <property type="entry name" value="EGF_3"/>
    <property type="match status" value="2"/>
</dbReference>
<dbReference type="PROSITE" id="PS01225">
    <property type="entry name" value="CTCK_2"/>
    <property type="match status" value="1"/>
</dbReference>
<dbReference type="Pfam" id="PF23244">
    <property type="entry name" value="VWF"/>
    <property type="match status" value="2"/>
</dbReference>
<dbReference type="EnsemblMetazoa" id="PHUM474690-RA">
    <property type="protein sequence ID" value="PHUM474690-PA"/>
    <property type="gene ID" value="PHUM474690"/>
</dbReference>
<dbReference type="PROSITE" id="PS51233">
    <property type="entry name" value="VWFD"/>
    <property type="match status" value="5"/>
</dbReference>
<feature type="domain" description="CTCK" evidence="9">
    <location>
        <begin position="3932"/>
        <end position="4028"/>
    </location>
</feature>
<evidence type="ECO:0000256" key="4">
    <source>
        <dbReference type="ARBA" id="ARBA00023157"/>
    </source>
</evidence>
<dbReference type="SUPFAM" id="SSF57196">
    <property type="entry name" value="EGF/Laminin"/>
    <property type="match status" value="1"/>
</dbReference>
<dbReference type="SMART" id="SM00832">
    <property type="entry name" value="C8"/>
    <property type="match status" value="4"/>
</dbReference>
<dbReference type="FunCoup" id="E0VW60">
    <property type="interactions" value="14"/>
</dbReference>
<dbReference type="SMART" id="SM00041">
    <property type="entry name" value="CT"/>
    <property type="match status" value="1"/>
</dbReference>
<dbReference type="Gene3D" id="2.10.25.10">
    <property type="entry name" value="Laminin"/>
    <property type="match status" value="8"/>
</dbReference>
<feature type="domain" description="F5/8 type C" evidence="10">
    <location>
        <begin position="2510"/>
        <end position="2658"/>
    </location>
</feature>
<dbReference type="PROSITE" id="PS01285">
    <property type="entry name" value="FA58C_1"/>
    <property type="match status" value="1"/>
</dbReference>
<feature type="domain" description="VWFD" evidence="13">
    <location>
        <begin position="965"/>
        <end position="1147"/>
    </location>
</feature>
<protein>
    <submittedName>
        <fullName evidence="14 15">Hemolectin, putative</fullName>
    </submittedName>
</protein>
<feature type="region of interest" description="Disordered" evidence="8">
    <location>
        <begin position="2323"/>
        <end position="2346"/>
    </location>
</feature>
<reference evidence="14" key="1">
    <citation type="submission" date="2007-04" db="EMBL/GenBank/DDBJ databases">
        <title>Annotation of Pediculus humanus corporis strain USDA.</title>
        <authorList>
            <person name="Kirkness E."/>
            <person name="Hannick L."/>
            <person name="Hass B."/>
            <person name="Bruggner R."/>
            <person name="Lawson D."/>
            <person name="Bidwell S."/>
            <person name="Joardar V."/>
            <person name="Caler E."/>
            <person name="Walenz B."/>
            <person name="Inman J."/>
            <person name="Schobel S."/>
            <person name="Galinsky K."/>
            <person name="Amedeo P."/>
            <person name="Strausberg R."/>
        </authorList>
    </citation>
    <scope>NUCLEOTIDE SEQUENCE</scope>
    <source>
        <strain evidence="14">USDA</strain>
    </source>
</reference>
<evidence type="ECO:0000313" key="15">
    <source>
        <dbReference type="EnsemblMetazoa" id="PHUM474690-PA"/>
    </source>
</evidence>
<dbReference type="InterPro" id="IPR006207">
    <property type="entry name" value="Cys_knot_C"/>
</dbReference>
<dbReference type="InParanoid" id="E0VW60"/>
<feature type="domain" description="VWFD" evidence="13">
    <location>
        <begin position="2933"/>
        <end position="3107"/>
    </location>
</feature>
<feature type="compositionally biased region" description="Low complexity" evidence="8">
    <location>
        <begin position="2190"/>
        <end position="2206"/>
    </location>
</feature>
<dbReference type="InterPro" id="IPR036084">
    <property type="entry name" value="Ser_inhib-like_sf"/>
</dbReference>
<dbReference type="CTD" id="8239146"/>
<dbReference type="EMBL" id="DS235817">
    <property type="protein sequence ID" value="EEB17616.1"/>
    <property type="molecule type" value="Genomic_DNA"/>
</dbReference>
<dbReference type="Pfam" id="PF00094">
    <property type="entry name" value="VWD"/>
    <property type="match status" value="6"/>
</dbReference>
<comment type="caution">
    <text evidence="7">Lacks conserved residue(s) required for the propagation of feature annotation.</text>
</comment>
<dbReference type="InterPro" id="IPR014853">
    <property type="entry name" value="VWF/SSPO/ZAN-like_Cys-rich_dom"/>
</dbReference>
<sequence>MRENYSDSGKQNFKRHLSGYFKNHLGKFIGQRPEHVHFVEHPHSHPHHGQQQIEQVHYGQQPIGQEVEEINFGGQSNVGQRVEEINFGSNPFLNHVGQEVENINFGQHPVGQEVENINFGQHPVGQEVEQINFGQHPVGQQVEQINFGQHPIVGQQTEEINFGYHHHPHQGQKIEQINFGQQPVGQNVGNINFGNSHKYNAHNQEKFLLGYHPKKPFLPFADKLKIGESSNKLVKKCEAVCYDGYQFSKDANKMTFVCKNKIWTAVNHNDENTTPYCKPICMPPCQNDGICIAPNQCQCLNNYEGPQCQYHDEPCKNHPPVSLNSKMNCSSRNCVIECSPGYSFPDNSLSTTLTCHQGEWTLTRKDWTSLPDCKPSCDPPCMNGGVCLDLNKCQCPETHAGFQCQYEISACDGEKLNFNGFYNCHGENEKVTCTLNCPEGHEPDADFASEYVCHYSTGKFLPEPVPKCVYGKFKLNIILVHILNYGKNVEVLQFSSSSNVIGKEPIDFDISKTEYHLEPQTIPKSGECTTWNGSHYKTFDGNVYSFEGDCSYTLIQDGVGNEFKIVTEKSSCVSSVCTRTLKIFYQNKKYVVHYKDLRLYKIALVPTSSEFFIHYLKALALLAKFSCDYRLGVVVYSCNPTTRRPGIEDVLRAGVLGLDASRRLGVRTKIGINMDKIPVFAVDNEVMRVPVQLDGFLIEQKRNHIVIQLQLVDVNLLWSDDDHLSIMVNSNMWNKTGGLCSNFNSNPADDFQISDDLTSSNLQSFVDTWKNDNVEDIFNCNPTIEEPDTCTDESAINYCDKVFNDPHFEKCLQIELFKKYKNACIWDVCKCGKDCACETVKEFVESCKNYLINEGLTDTTTMWREISDCPIVCPHDKIYSACGPSVEPTCGSIISNEISKYGDCVEGCFCPEDKVVVNGTCISRENCPCQWKKNYYENGEKIQKDCNTCACQSGEWICTNVKCGSRCSSTGNSHFRTFDGKRYDFTGQCSYYLIKSKNFIVEMINVRCSSDLLFSNEVFFGNAMSHSICSKAVRIVHGDNEIKLKKNKEIFINGAEITSLPSEIDGAVIRSTSSIYVAVTFPEGLEILWDGENTIYVDLPGEFDEPTAGLCGTFNGNQKDDFITPEGDIEQSPTAFAEKWKTDETCDDALDPLKPHPCDSNVQYKDIAEKYCQQLKSEKFKACHQNVDEEPFYKNCLDEICACQKDLKSCFCPIFADYGNECSKQGIDIPWRAEIRECGLHCFSGQTYQSCGDSCTRSCRDIALFNGTCHSSCAEGCNCPEGFTLNSKNQCIPVSKCPCNYQNIEYKAGQDIIMESSEGPKFCMCENAKWSCRIATKLEIDRNYENSPLKCNESLHEEFTTCEPAEPKTCKNMHEKPKHTNRICFPGCVCKKEYVWDSIGKKCVNAEECPCHHGGRSYADGEKIQEDCNTCTCDKGLWTCTTRECASVCSTWGDSHFKTFDGKVYDFEGSCEFVLAAGTLSNHDNFYISLEIVPCGSTGISCPKTITLKVGSSDKEEQVVFKKSDPKISQSGLERIHVREVGLFVFAEIFDLGITVQWDKNTRVYVKADSRWKNRVKGLCGNFNDNEMDDFKTPTSGETSEVSPVIFADSWRVQTYCPEIHPITDTCKIRPHRAGWANEKCSILKSDLFKPCHSEVPFESYFERCVIDTCGCDEGGDCECLCSAVAAYAEECTIRGIPIKWRSQSLCPMQCDKGFNYNPCVSACPAKSCDNQYRGLALYETCTKESCVEGCDVPQCPEGHVLADALSDKCIPISSCKSACLTIDGVTYLEGDLIESDDCHSCFCSHHKKICTGQTCMKDIGTTVIVPQVFNSTLEDVYSTTPSSASSSKELLVDFIYLILACQLGEIWDDCIVKCDHVCHHLSVPLRNNHQCSLKDDCLPGCKPIGFECPSETFLRHDFTCVSKKDCPCVSFSGSLVKPGGVLEVSECEKCQCINNEFECINTCSPDDNFTFAGERNHNYTRIKNTKSPNLDFAEEGNVTLIYFTTPKAHSSQISCPSKKYESLINDFCKFSSGIYGDESGSPKIEQIKTQDGKWVASSNDLDQFLQIDLGKVEPVHGVSVAGVLGNYVTSYNLQYSVNGRKFMNVLDEEGKKEIFGGPYDGQTSVKQALKVPIEARFIRFVPISWQKGIGLKVDILGCKDLENPTTEPSKTTVSLEYSKTYSPVQKHPVTTQSSVVHSHTSQSSVEHGTTSYPSDKHPSISEYSSTAHSIIHSTKSHLTENHETSSYPSRKFTENPHHFSSVPHSPEHSSTPAHLKEGITSTINPSVKYSFPAYSIKDSTHLPTIHPIPENLLNHPSTVHPHEMPSTAHSIKDHPSTVHPHELSSTIHPHKLPSTVHSIKDHPSTVHPHEIHSTVHSIKDHHPSTAHPHDVPSTIHSIKDHPSTAHPHEQPATTHPQIFPSILHSLEPHSTPDHSPQDPLLSTHSSEIHFTTVHSPEKYSTLIHSSEKIPTVQSINKHTTTIHSLEHSTTPSVYFTTTLHTTAAPPPICNIPMDIGKNKYPKLNVIASSSKPHATPINLNLNSGKGWQPLTNSKSEWVQIDFGDYANISAIVTKGLPQINGVKESWVERYKVKYSSDYLNWNPILDDFGNEMIFMGNTDAETPRKNYFKLPIHAKSMKIVPEKWHENIALKLDVMACYNHTPVLEDSEVTEEPKFKCNICKGAFHDDVDEEKCKCDENEWWDGEKCVAHSECPCYAGLISYSVGTAFTTEKCEECICRMYGIPHCVPKSCDDCPEGLFKALTPLCGCTCKPCEENTRLCPTSNYCLDEAYWCNGVQDCPDDEVNCTTIEIPKFEPKPKPCEATCPPGYNIVYRKKVTGPSEAEHMIDTNYRPLKFQSKKSVKTYRGSKKSKKRNKPAKLVECPPYDCVPVEDTTFDCMPPECPNDYLVVEEEFSKVEGSCPLYTCKPIPRYDNCSISSQNIKTFDGTEYKYDICDHVLARDDRGLWNVSMIKNCEHMSPCVSSLLIQHGSHTIELHPHNRTIKFNSFVFSENHVELLNSKIDELSIYPVGNSIVFTSHIYGFEIRYDVNGNVRITVVGKHKGHLNGLCGLYNGHPQDDKTLPDGKISKTTVDFGDSWVNPGAKECVETVCPMEKQNVALEICSSLRKEPFSSCPTKFSLEHCIEDVCNCLIGNKTEDECRCDKLSEVASQCTNPEMFGWRVEHDCPSSCPPNLVHYDCYPYACEPTCGNEEECAEPATECFSGCFCPDGKVKKDGQCIKVPDCRDCVCKGMGDSTYLTFDGALTFNGNCTYLATRNKNASGSSQFEVYITNGLCNQSDYMTCTQKIEIKLGGNSIKLMSSEESPQMVNILIDDVMQNPITLRNVGNWAKVDYNPGTSSVTVILPKQNLEVKFFYKRFAFSISMPSHFYSDKVEGLCGTCTEEMVELENIDGPEVWQTDPEEKCLIEPPIPCAPTSEHEKMCLLMTDKDLFGQCLAFVDPAPFIDRCLESLCLNGHICNSLESFSQACRDVGICVNWRSNEFCPFTCPSDLEYQPCHNGCTETCEDLLEKSENCQNSPIEGCFCPNNEILINGTCKSEKYCQYCDEEGGHFEDETWQVDKCTNCTCNNKVITCNNIKCPVVDIVCNEHEELVVDESDTSCCPQHKCVCKPTDTCPKVEMPESGLGPGMIAVMNETGCCPKLDIMCQKQSCPETKPCKPHYVKKFYNTTDCCPEHYCEKPSHLCVYELSDAKHSVGVQRITRQNNEIIVKEVGERWTDGPCKICVCMEKDGVAEVVCTITECPTLTEHQDFDEYELEEVYNPDKCCPEIVRKSCKHHGNVHPVGDAWLPDATKPCETFKCNKLEDGQIIKETRLQVCNKDCDIGWEYKHKDGECCGQCVQAGCLADNKIYKDGESWLSEDECANNTCTEKNGIFSISTQLESCPSIEDCAEENIYKDKCCLKCKITSDSLRNCVPKPLPPETTIHLIRENKSAHGLCHNLLPLQNFTQCSGNCHSHTQYDPENLTHNNICKCCQPEEFSFLAVGLTCEDGTDYTKTITVPSKCSCLPCGV</sequence>
<feature type="region of interest" description="Disordered" evidence="8">
    <location>
        <begin position="2185"/>
        <end position="2275"/>
    </location>
</feature>
<comment type="subcellular location">
    <subcellularLocation>
        <location evidence="1">Secreted</location>
        <location evidence="1">Extracellular space</location>
    </subcellularLocation>
</comment>
<keyword evidence="5" id="KW-0325">Glycoprotein</keyword>
<dbReference type="Pfam" id="PF00754">
    <property type="entry name" value="F5_F8_type_C"/>
    <property type="match status" value="2"/>
</dbReference>
<proteinExistence type="inferred from homology"/>
<feature type="compositionally biased region" description="Polar residues" evidence="8">
    <location>
        <begin position="2222"/>
        <end position="2234"/>
    </location>
</feature>
<dbReference type="PANTHER" id="PTHR11339">
    <property type="entry name" value="EXTRACELLULAR MATRIX GLYCOPROTEIN RELATED"/>
    <property type="match status" value="1"/>
</dbReference>
<evidence type="ECO:0000259" key="13">
    <source>
        <dbReference type="PROSITE" id="PS51233"/>
    </source>
</evidence>
<dbReference type="GO" id="GO:0005615">
    <property type="term" value="C:extracellular space"/>
    <property type="evidence" value="ECO:0007669"/>
    <property type="project" value="TreeGrafter"/>
</dbReference>
<dbReference type="PROSITE" id="PS01185">
    <property type="entry name" value="CTCK_1"/>
    <property type="match status" value="1"/>
</dbReference>